<keyword evidence="2" id="KW-1185">Reference proteome</keyword>
<accession>A0A5B7DZU5</accession>
<evidence type="ECO:0000313" key="2">
    <source>
        <dbReference type="Proteomes" id="UP000324222"/>
    </source>
</evidence>
<reference evidence="1 2" key="1">
    <citation type="submission" date="2019-05" db="EMBL/GenBank/DDBJ databases">
        <title>Another draft genome of Portunus trituberculatus and its Hox gene families provides insights of decapod evolution.</title>
        <authorList>
            <person name="Jeong J.-H."/>
            <person name="Song I."/>
            <person name="Kim S."/>
            <person name="Choi T."/>
            <person name="Kim D."/>
            <person name="Ryu S."/>
            <person name="Kim W."/>
        </authorList>
    </citation>
    <scope>NUCLEOTIDE SEQUENCE [LARGE SCALE GENOMIC DNA]</scope>
    <source>
        <tissue evidence="1">Muscle</tissue>
    </source>
</reference>
<dbReference type="EMBL" id="VSRR010001628">
    <property type="protein sequence ID" value="MPC26649.1"/>
    <property type="molecule type" value="Genomic_DNA"/>
</dbReference>
<protein>
    <submittedName>
        <fullName evidence="1">Uncharacterized protein</fullName>
    </submittedName>
</protein>
<name>A0A5B7DZU5_PORTR</name>
<organism evidence="1 2">
    <name type="scientific">Portunus trituberculatus</name>
    <name type="common">Swimming crab</name>
    <name type="synonym">Neptunus trituberculatus</name>
    <dbReference type="NCBI Taxonomy" id="210409"/>
    <lineage>
        <taxon>Eukaryota</taxon>
        <taxon>Metazoa</taxon>
        <taxon>Ecdysozoa</taxon>
        <taxon>Arthropoda</taxon>
        <taxon>Crustacea</taxon>
        <taxon>Multicrustacea</taxon>
        <taxon>Malacostraca</taxon>
        <taxon>Eumalacostraca</taxon>
        <taxon>Eucarida</taxon>
        <taxon>Decapoda</taxon>
        <taxon>Pleocyemata</taxon>
        <taxon>Brachyura</taxon>
        <taxon>Eubrachyura</taxon>
        <taxon>Portunoidea</taxon>
        <taxon>Portunidae</taxon>
        <taxon>Portuninae</taxon>
        <taxon>Portunus</taxon>
    </lineage>
</organism>
<gene>
    <name evidence="1" type="ORF">E2C01_019795</name>
</gene>
<dbReference type="Proteomes" id="UP000324222">
    <property type="component" value="Unassembled WGS sequence"/>
</dbReference>
<dbReference type="AlphaFoldDB" id="A0A5B7DZU5"/>
<proteinExistence type="predicted"/>
<sequence length="120" mass="13368">MIGQVFKPSKDSECKEEKTNITTWYYLLCSSEFQRLVHDNRSLVSRHPVTQETKGMSLNKRENAGAHVLSISPVTFGSNLVLVIIEDAGPRAVSRRSIFSTSVMASINMGPRERISLTLA</sequence>
<evidence type="ECO:0000313" key="1">
    <source>
        <dbReference type="EMBL" id="MPC26649.1"/>
    </source>
</evidence>
<comment type="caution">
    <text evidence="1">The sequence shown here is derived from an EMBL/GenBank/DDBJ whole genome shotgun (WGS) entry which is preliminary data.</text>
</comment>